<proteinExistence type="predicted"/>
<organism evidence="2 3">
    <name type="scientific">Hibiscus sabdariffa</name>
    <name type="common">roselle</name>
    <dbReference type="NCBI Taxonomy" id="183260"/>
    <lineage>
        <taxon>Eukaryota</taxon>
        <taxon>Viridiplantae</taxon>
        <taxon>Streptophyta</taxon>
        <taxon>Embryophyta</taxon>
        <taxon>Tracheophyta</taxon>
        <taxon>Spermatophyta</taxon>
        <taxon>Magnoliopsida</taxon>
        <taxon>eudicotyledons</taxon>
        <taxon>Gunneridae</taxon>
        <taxon>Pentapetalae</taxon>
        <taxon>rosids</taxon>
        <taxon>malvids</taxon>
        <taxon>Malvales</taxon>
        <taxon>Malvaceae</taxon>
        <taxon>Malvoideae</taxon>
        <taxon>Hibiscus</taxon>
    </lineage>
</organism>
<feature type="region of interest" description="Disordered" evidence="1">
    <location>
        <begin position="1"/>
        <end position="20"/>
    </location>
</feature>
<protein>
    <submittedName>
        <fullName evidence="2">Uncharacterized protein</fullName>
    </submittedName>
</protein>
<reference evidence="2 3" key="1">
    <citation type="journal article" date="2024" name="G3 (Bethesda)">
        <title>Genome assembly of Hibiscus sabdariffa L. provides insights into metabolisms of medicinal natural products.</title>
        <authorList>
            <person name="Kim T."/>
        </authorList>
    </citation>
    <scope>NUCLEOTIDE SEQUENCE [LARGE SCALE GENOMIC DNA]</scope>
    <source>
        <strain evidence="2">TK-2024</strain>
        <tissue evidence="2">Old leaves</tissue>
    </source>
</reference>
<keyword evidence="3" id="KW-1185">Reference proteome</keyword>
<dbReference type="Proteomes" id="UP001396334">
    <property type="component" value="Unassembled WGS sequence"/>
</dbReference>
<evidence type="ECO:0000313" key="2">
    <source>
        <dbReference type="EMBL" id="KAK9032810.1"/>
    </source>
</evidence>
<evidence type="ECO:0000313" key="3">
    <source>
        <dbReference type="Proteomes" id="UP001396334"/>
    </source>
</evidence>
<sequence>MGKHTSPSMDGNVGSDWNGLDSGNHPRWRMNELWIEEQHLEENALAVKTSSKGWLSDEEVGIVSQPVEVEPMDARFIVSVEPLKDTHGSRNLLDCVIQVESKRKKGKGRGKGTIHKRSDHVITQLRFYERLDQR</sequence>
<dbReference type="EMBL" id="JBBPBN010000008">
    <property type="protein sequence ID" value="KAK9032810.1"/>
    <property type="molecule type" value="Genomic_DNA"/>
</dbReference>
<evidence type="ECO:0000256" key="1">
    <source>
        <dbReference type="SAM" id="MobiDB-lite"/>
    </source>
</evidence>
<gene>
    <name evidence="2" type="ORF">V6N11_017853</name>
</gene>
<name>A0ABR2T659_9ROSI</name>
<comment type="caution">
    <text evidence="2">The sequence shown here is derived from an EMBL/GenBank/DDBJ whole genome shotgun (WGS) entry which is preliminary data.</text>
</comment>
<accession>A0ABR2T659</accession>